<dbReference type="CDD" id="cd05233">
    <property type="entry name" value="SDR_c"/>
    <property type="match status" value="1"/>
</dbReference>
<dbReference type="AlphaFoldDB" id="A0A6J4GV55"/>
<keyword evidence="4" id="KW-1185">Reference proteome</keyword>
<proteinExistence type="inferred from homology"/>
<organism evidence="3 4">
    <name type="scientific">Flavobacterium bizetiae</name>
    <dbReference type="NCBI Taxonomy" id="2704140"/>
    <lineage>
        <taxon>Bacteria</taxon>
        <taxon>Pseudomonadati</taxon>
        <taxon>Bacteroidota</taxon>
        <taxon>Flavobacteriia</taxon>
        <taxon>Flavobacteriales</taxon>
        <taxon>Flavobacteriaceae</taxon>
        <taxon>Flavobacterium</taxon>
    </lineage>
</organism>
<comment type="similarity">
    <text evidence="1">Belongs to the short-chain dehydrogenases/reductases (SDR) family.</text>
</comment>
<dbReference type="EC" id="1.1.1.100" evidence="3"/>
<dbReference type="InterPro" id="IPR020904">
    <property type="entry name" value="Sc_DH/Rdtase_CS"/>
</dbReference>
<dbReference type="SUPFAM" id="SSF51735">
    <property type="entry name" value="NAD(P)-binding Rossmann-fold domains"/>
    <property type="match status" value="1"/>
</dbReference>
<protein>
    <submittedName>
        <fullName evidence="3">3-oxoacyl-[acyl-carrier-protein] reductase FabG</fullName>
        <ecNumber evidence="3">1.1.1.100</ecNumber>
    </submittedName>
</protein>
<dbReference type="PANTHER" id="PTHR43477:SF1">
    <property type="entry name" value="DIHYDROANTICAPSIN 7-DEHYDROGENASE"/>
    <property type="match status" value="1"/>
</dbReference>
<evidence type="ECO:0000256" key="1">
    <source>
        <dbReference type="ARBA" id="ARBA00006484"/>
    </source>
</evidence>
<dbReference type="Pfam" id="PF13561">
    <property type="entry name" value="adh_short_C2"/>
    <property type="match status" value="1"/>
</dbReference>
<dbReference type="InterPro" id="IPR051122">
    <property type="entry name" value="SDR_DHRS6-like"/>
</dbReference>
<dbReference type="InterPro" id="IPR036291">
    <property type="entry name" value="NAD(P)-bd_dom_sf"/>
</dbReference>
<dbReference type="PRINTS" id="PR00080">
    <property type="entry name" value="SDRFAMILY"/>
</dbReference>
<dbReference type="Proteomes" id="UP000479938">
    <property type="component" value="Unassembled WGS sequence"/>
</dbReference>
<dbReference type="GO" id="GO:0004316">
    <property type="term" value="F:3-oxoacyl-[acyl-carrier-protein] reductase (NADPH) activity"/>
    <property type="evidence" value="ECO:0007669"/>
    <property type="project" value="UniProtKB-EC"/>
</dbReference>
<dbReference type="InterPro" id="IPR002347">
    <property type="entry name" value="SDR_fam"/>
</dbReference>
<accession>A0A6J4GV55</accession>
<dbReference type="FunFam" id="3.40.50.720:FF:000084">
    <property type="entry name" value="Short-chain dehydrogenase reductase"/>
    <property type="match status" value="1"/>
</dbReference>
<dbReference type="RefSeq" id="WP_173972759.1">
    <property type="nucleotide sequence ID" value="NZ_CADCSU010000160.1"/>
</dbReference>
<evidence type="ECO:0000256" key="2">
    <source>
        <dbReference type="ARBA" id="ARBA00023002"/>
    </source>
</evidence>
<reference evidence="3 4" key="1">
    <citation type="submission" date="2020-02" db="EMBL/GenBank/DDBJ databases">
        <authorList>
            <person name="Criscuolo A."/>
        </authorList>
    </citation>
    <scope>NUCLEOTIDE SEQUENCE [LARGE SCALE GENOMIC DNA]</scope>
    <source>
        <strain evidence="3">CIP105534</strain>
    </source>
</reference>
<name>A0A6J4GV55_9FLAO</name>
<gene>
    <name evidence="3" type="primary">fabG_8</name>
    <name evidence="3" type="ORF">FLA105534_04246</name>
</gene>
<dbReference type="PANTHER" id="PTHR43477">
    <property type="entry name" value="DIHYDROANTICAPSIN 7-DEHYDROGENASE"/>
    <property type="match status" value="1"/>
</dbReference>
<dbReference type="PRINTS" id="PR00081">
    <property type="entry name" value="GDHRDH"/>
</dbReference>
<evidence type="ECO:0000313" key="3">
    <source>
        <dbReference type="EMBL" id="CAA9202738.1"/>
    </source>
</evidence>
<dbReference type="Gene3D" id="3.40.50.720">
    <property type="entry name" value="NAD(P)-binding Rossmann-like Domain"/>
    <property type="match status" value="1"/>
</dbReference>
<keyword evidence="2 3" id="KW-0560">Oxidoreductase</keyword>
<evidence type="ECO:0000313" key="4">
    <source>
        <dbReference type="Proteomes" id="UP000479938"/>
    </source>
</evidence>
<dbReference type="EMBL" id="CADCSU010000160">
    <property type="protein sequence ID" value="CAA9202738.1"/>
    <property type="molecule type" value="Genomic_DNA"/>
</dbReference>
<dbReference type="PROSITE" id="PS00061">
    <property type="entry name" value="ADH_SHORT"/>
    <property type="match status" value="1"/>
</dbReference>
<sequence>MIILQDKNILVTGASQGIGREIAITASKLGANVTVVGRNVEKLQETISLLTGNNHKMFAVDLAVTEDLDKLILQSSAFDGVVFNAGIVEYLPVKFLSESKINAVFSINFDSNVLLSQKLVKKKLLNKKASLVFISSISSKLGVGGTAMYAASKAALVSFSKVLATELAPQGIRSNSICPGIIKTAMTEQANDIASEEEVKKAESEYPLGYGEPADVAGLTMYLLSDISKWMTGSDLIIDGGFTLK</sequence>